<proteinExistence type="inferred from homology"/>
<evidence type="ECO:0000256" key="10">
    <source>
        <dbReference type="ARBA" id="ARBA00022989"/>
    </source>
</evidence>
<evidence type="ECO:0000256" key="5">
    <source>
        <dbReference type="ARBA" id="ARBA00022448"/>
    </source>
</evidence>
<evidence type="ECO:0000256" key="2">
    <source>
        <dbReference type="ARBA" id="ARBA00004377"/>
    </source>
</evidence>
<evidence type="ECO:0000256" key="3">
    <source>
        <dbReference type="ARBA" id="ARBA00008741"/>
    </source>
</evidence>
<dbReference type="PANTHER" id="PTHR37531:SF1">
    <property type="entry name" value="HEME EXPORTER PROTEIN D"/>
    <property type="match status" value="1"/>
</dbReference>
<protein>
    <recommendedName>
        <fullName evidence="4 12">Heme exporter protein D</fullName>
    </recommendedName>
</protein>
<evidence type="ECO:0000313" key="13">
    <source>
        <dbReference type="EMBL" id="MEY2181194.1"/>
    </source>
</evidence>
<dbReference type="Proteomes" id="UP001562159">
    <property type="component" value="Unassembled WGS sequence"/>
</dbReference>
<accession>A0ABV4AP88</accession>
<keyword evidence="7 12" id="KW-0997">Cell inner membrane</keyword>
<keyword evidence="9 12" id="KW-0201">Cytochrome c-type biogenesis</keyword>
<name>A0ABV4AP88_9GAMM</name>
<reference evidence="13 14" key="1">
    <citation type="submission" date="2024-07" db="EMBL/GenBank/DDBJ databases">
        <title>Molecular mechanisms and environmental adaptations of flagellar loss and biofilm growth of Rhodanobacter under environmental stress.</title>
        <authorList>
            <person name="Chen M."/>
        </authorList>
    </citation>
    <scope>NUCLEOTIDE SEQUENCE [LARGE SCALE GENOMIC DNA]</scope>
    <source>
        <strain evidence="13 14">RS22</strain>
    </source>
</reference>
<dbReference type="InterPro" id="IPR007078">
    <property type="entry name" value="Haem_export_protD_CcmD"/>
</dbReference>
<evidence type="ECO:0000256" key="7">
    <source>
        <dbReference type="ARBA" id="ARBA00022519"/>
    </source>
</evidence>
<comment type="caution">
    <text evidence="13">The sequence shown here is derived from an EMBL/GenBank/DDBJ whole genome shotgun (WGS) entry which is preliminary data.</text>
</comment>
<dbReference type="PANTHER" id="PTHR37531">
    <property type="entry name" value="HEME EXPORTER PROTEIN D"/>
    <property type="match status" value="1"/>
</dbReference>
<dbReference type="EMBL" id="JBGBPY010000001">
    <property type="protein sequence ID" value="MEY2181194.1"/>
    <property type="molecule type" value="Genomic_DNA"/>
</dbReference>
<organism evidence="13 14">
    <name type="scientific">Rhodanobacter humi</name>
    <dbReference type="NCBI Taxonomy" id="1888173"/>
    <lineage>
        <taxon>Bacteria</taxon>
        <taxon>Pseudomonadati</taxon>
        <taxon>Pseudomonadota</taxon>
        <taxon>Gammaproteobacteria</taxon>
        <taxon>Lysobacterales</taxon>
        <taxon>Rhodanobacteraceae</taxon>
        <taxon>Rhodanobacter</taxon>
    </lineage>
</organism>
<evidence type="ECO:0000256" key="6">
    <source>
        <dbReference type="ARBA" id="ARBA00022475"/>
    </source>
</evidence>
<keyword evidence="6 12" id="KW-1003">Cell membrane</keyword>
<evidence type="ECO:0000256" key="11">
    <source>
        <dbReference type="ARBA" id="ARBA00023136"/>
    </source>
</evidence>
<evidence type="ECO:0000313" key="14">
    <source>
        <dbReference type="Proteomes" id="UP001562159"/>
    </source>
</evidence>
<evidence type="ECO:0000256" key="8">
    <source>
        <dbReference type="ARBA" id="ARBA00022692"/>
    </source>
</evidence>
<feature type="transmembrane region" description="Helical" evidence="12">
    <location>
        <begin position="23"/>
        <end position="44"/>
    </location>
</feature>
<comment type="similarity">
    <text evidence="3 12">Belongs to the CcmD/CycX/HelD family.</text>
</comment>
<comment type="subcellular location">
    <subcellularLocation>
        <location evidence="2 12">Cell inner membrane</location>
        <topology evidence="2 12">Single-pass membrane protein</topology>
    </subcellularLocation>
</comment>
<evidence type="ECO:0000256" key="9">
    <source>
        <dbReference type="ARBA" id="ARBA00022748"/>
    </source>
</evidence>
<gene>
    <name evidence="13" type="primary">ccmD</name>
    <name evidence="13" type="ORF">AB7878_02080</name>
</gene>
<evidence type="ECO:0000256" key="12">
    <source>
        <dbReference type="RuleBase" id="RU363101"/>
    </source>
</evidence>
<keyword evidence="14" id="KW-1185">Reference proteome</keyword>
<keyword evidence="11 12" id="KW-0472">Membrane</keyword>
<keyword evidence="10 12" id="KW-1133">Transmembrane helix</keyword>
<sequence>MSAMQHLLAVGGDAATFFRMGGYAAYVWPAYAVFFAVLVADNVAPRLRRRRILRELRDRLARQAARERRAPSPSVTPLP</sequence>
<evidence type="ECO:0000256" key="1">
    <source>
        <dbReference type="ARBA" id="ARBA00002442"/>
    </source>
</evidence>
<dbReference type="NCBIfam" id="TIGR03141">
    <property type="entry name" value="cytochro_ccmD"/>
    <property type="match status" value="1"/>
</dbReference>
<evidence type="ECO:0000256" key="4">
    <source>
        <dbReference type="ARBA" id="ARBA00016461"/>
    </source>
</evidence>
<dbReference type="InterPro" id="IPR052075">
    <property type="entry name" value="Heme_exporter_D"/>
</dbReference>
<keyword evidence="8 12" id="KW-0812">Transmembrane</keyword>
<keyword evidence="5 12" id="KW-0813">Transport</keyword>
<comment type="function">
    <text evidence="1 12">Required for the export of heme to the periplasm for the biogenesis of c-type cytochromes.</text>
</comment>
<dbReference type="Pfam" id="PF04995">
    <property type="entry name" value="CcmD"/>
    <property type="match status" value="1"/>
</dbReference>